<organism evidence="2 3">
    <name type="scientific">Mycoplasmopsis gallinacea</name>
    <dbReference type="NCBI Taxonomy" id="29556"/>
    <lineage>
        <taxon>Bacteria</taxon>
        <taxon>Bacillati</taxon>
        <taxon>Mycoplasmatota</taxon>
        <taxon>Mycoplasmoidales</taxon>
        <taxon>Metamycoplasmataceae</taxon>
        <taxon>Mycoplasmopsis</taxon>
    </lineage>
</organism>
<name>A0A6H0V465_9BACT</name>
<accession>A0A6H0V465</accession>
<dbReference type="AlphaFoldDB" id="A0A6H0V465"/>
<keyword evidence="1" id="KW-0472">Membrane</keyword>
<protein>
    <submittedName>
        <fullName evidence="2">Uncharacterized protein</fullName>
    </submittedName>
</protein>
<reference evidence="2 3" key="1">
    <citation type="submission" date="2019-12" db="EMBL/GenBank/DDBJ databases">
        <title>Sequencing and analysis of the whole genome of Mycoplasma gallinaceum strain Peacock20181011.</title>
        <authorList>
            <person name="Liu X."/>
            <person name="Qin Z."/>
            <person name="Xu H."/>
        </authorList>
    </citation>
    <scope>NUCLEOTIDE SEQUENCE [LARGE SCALE GENOMIC DNA]</scope>
    <source>
        <strain evidence="2 3">Peacock20181011</strain>
    </source>
</reference>
<evidence type="ECO:0000313" key="3">
    <source>
        <dbReference type="Proteomes" id="UP000503310"/>
    </source>
</evidence>
<dbReference type="Proteomes" id="UP000503310">
    <property type="component" value="Chromosome"/>
</dbReference>
<proteinExistence type="predicted"/>
<feature type="transmembrane region" description="Helical" evidence="1">
    <location>
        <begin position="6"/>
        <end position="27"/>
    </location>
</feature>
<dbReference type="EMBL" id="CP047225">
    <property type="protein sequence ID" value="QIW62524.1"/>
    <property type="molecule type" value="Genomic_DNA"/>
</dbReference>
<evidence type="ECO:0000256" key="1">
    <source>
        <dbReference type="SAM" id="Phobius"/>
    </source>
</evidence>
<keyword evidence="1" id="KW-1133">Transmembrane helix</keyword>
<sequence>MDTVYSILASGGTGAFIVLLFFVIKWLMDKKGESKIKTQNGNINITNQTKQDTANELIIKMLETQEKKLDLMNKEITKNIEDTKRLSRAFSVYVRHNGAKPEIKEIISQLLDTDNKE</sequence>
<keyword evidence="1" id="KW-0812">Transmembrane</keyword>
<dbReference type="RefSeq" id="WP_167845478.1">
    <property type="nucleotide sequence ID" value="NZ_CP047225.1"/>
</dbReference>
<gene>
    <name evidence="2" type="ORF">GOQ20_03840</name>
</gene>
<evidence type="ECO:0000313" key="2">
    <source>
        <dbReference type="EMBL" id="QIW62524.1"/>
    </source>
</evidence>